<dbReference type="Proteomes" id="UP000887566">
    <property type="component" value="Unplaced"/>
</dbReference>
<reference evidence="2" key="1">
    <citation type="submission" date="2022-11" db="UniProtKB">
        <authorList>
            <consortium name="WormBaseParasite"/>
        </authorList>
    </citation>
    <scope>IDENTIFICATION</scope>
</reference>
<evidence type="ECO:0000313" key="1">
    <source>
        <dbReference type="Proteomes" id="UP000887566"/>
    </source>
</evidence>
<accession>A0A914VYE6</accession>
<organism evidence="1 2">
    <name type="scientific">Plectus sambesii</name>
    <dbReference type="NCBI Taxonomy" id="2011161"/>
    <lineage>
        <taxon>Eukaryota</taxon>
        <taxon>Metazoa</taxon>
        <taxon>Ecdysozoa</taxon>
        <taxon>Nematoda</taxon>
        <taxon>Chromadorea</taxon>
        <taxon>Plectida</taxon>
        <taxon>Plectina</taxon>
        <taxon>Plectoidea</taxon>
        <taxon>Plectidae</taxon>
        <taxon>Plectus</taxon>
    </lineage>
</organism>
<dbReference type="AlphaFoldDB" id="A0A914VYE6"/>
<keyword evidence="1" id="KW-1185">Reference proteome</keyword>
<name>A0A914VYE6_9BILA</name>
<evidence type="ECO:0000313" key="2">
    <source>
        <dbReference type="WBParaSite" id="PSAMB.scaffold281size59450.g4079.t1"/>
    </source>
</evidence>
<proteinExistence type="predicted"/>
<sequence>MKRPTAPHLATTRMTAATAAARSIIVAEGRIVVSGVCTLTFLDRRIREMLLASNAPLSDHSVLIISTDVDEVRLLSSRALSLTVVPLVITDYYAALLNRLSAIIKLRL</sequence>
<protein>
    <submittedName>
        <fullName evidence="2">Uncharacterized protein</fullName>
    </submittedName>
</protein>
<dbReference type="WBParaSite" id="PSAMB.scaffold281size59450.g4079.t1">
    <property type="protein sequence ID" value="PSAMB.scaffold281size59450.g4079.t1"/>
    <property type="gene ID" value="PSAMB.scaffold281size59450.g4079"/>
</dbReference>